<organism evidence="2 3">
    <name type="scientific">Cyclotella cryptica</name>
    <dbReference type="NCBI Taxonomy" id="29204"/>
    <lineage>
        <taxon>Eukaryota</taxon>
        <taxon>Sar</taxon>
        <taxon>Stramenopiles</taxon>
        <taxon>Ochrophyta</taxon>
        <taxon>Bacillariophyta</taxon>
        <taxon>Coscinodiscophyceae</taxon>
        <taxon>Thalassiosirophycidae</taxon>
        <taxon>Stephanodiscales</taxon>
        <taxon>Stephanodiscaceae</taxon>
        <taxon>Cyclotella</taxon>
    </lineage>
</organism>
<accession>A0ABD3PJG3</accession>
<dbReference type="EMBL" id="JABMIG020000167">
    <property type="protein sequence ID" value="KAL3787877.1"/>
    <property type="molecule type" value="Genomic_DNA"/>
</dbReference>
<proteinExistence type="predicted"/>
<gene>
    <name evidence="2" type="ORF">HJC23_000419</name>
</gene>
<reference evidence="2 3" key="1">
    <citation type="journal article" date="2020" name="G3 (Bethesda)">
        <title>Improved Reference Genome for Cyclotella cryptica CCMP332, a Model for Cell Wall Morphogenesis, Salinity Adaptation, and Lipid Production in Diatoms (Bacillariophyta).</title>
        <authorList>
            <person name="Roberts W.R."/>
            <person name="Downey K.M."/>
            <person name="Ruck E.C."/>
            <person name="Traller J.C."/>
            <person name="Alverson A.J."/>
        </authorList>
    </citation>
    <scope>NUCLEOTIDE SEQUENCE [LARGE SCALE GENOMIC DNA]</scope>
    <source>
        <strain evidence="2 3">CCMP332</strain>
    </source>
</reference>
<dbReference type="SUPFAM" id="SSF52540">
    <property type="entry name" value="P-loop containing nucleoside triphosphate hydrolases"/>
    <property type="match status" value="1"/>
</dbReference>
<evidence type="ECO:0000313" key="3">
    <source>
        <dbReference type="Proteomes" id="UP001516023"/>
    </source>
</evidence>
<dbReference type="Proteomes" id="UP001516023">
    <property type="component" value="Unassembled WGS sequence"/>
</dbReference>
<feature type="region of interest" description="Disordered" evidence="1">
    <location>
        <begin position="1"/>
        <end position="47"/>
    </location>
</feature>
<protein>
    <submittedName>
        <fullName evidence="2">Uncharacterized protein</fullName>
    </submittedName>
</protein>
<dbReference type="Pfam" id="PF13671">
    <property type="entry name" value="AAA_33"/>
    <property type="match status" value="1"/>
</dbReference>
<dbReference type="PANTHER" id="PTHR12083">
    <property type="entry name" value="BIFUNCTIONAL POLYNUCLEOTIDE PHOSPHATASE/KINASE"/>
    <property type="match status" value="1"/>
</dbReference>
<evidence type="ECO:0000313" key="2">
    <source>
        <dbReference type="EMBL" id="KAL3787877.1"/>
    </source>
</evidence>
<dbReference type="PANTHER" id="PTHR12083:SF9">
    <property type="entry name" value="BIFUNCTIONAL POLYNUCLEOTIDE PHOSPHATASE_KINASE"/>
    <property type="match status" value="1"/>
</dbReference>
<sequence>MAGGEWHVVPQNSRPRRHTRDPDDDGGDVVIYSPSNRSANQISHPPRRGIAPVTPFVLILVGIPGSGKSTFACRLEELAPWKYVRVSQDSIGNRRDCEVLTRRILSQNRIPIIDRCNFNLEQRKYWIDIANEARVPCDCIVFSYDPKVCIRRCQQRINHETVTSRNASIVVRNISNMLQAPVPLDGAARHNIRCWGGEVFRKIERVSSFPMADNLVGRYLQG</sequence>
<dbReference type="Gene3D" id="3.40.50.300">
    <property type="entry name" value="P-loop containing nucleotide triphosphate hydrolases"/>
    <property type="match status" value="1"/>
</dbReference>
<dbReference type="AlphaFoldDB" id="A0ABD3PJG3"/>
<dbReference type="InterPro" id="IPR027417">
    <property type="entry name" value="P-loop_NTPase"/>
</dbReference>
<feature type="compositionally biased region" description="Polar residues" evidence="1">
    <location>
        <begin position="33"/>
        <end position="43"/>
    </location>
</feature>
<keyword evidence="3" id="KW-1185">Reference proteome</keyword>
<evidence type="ECO:0000256" key="1">
    <source>
        <dbReference type="SAM" id="MobiDB-lite"/>
    </source>
</evidence>
<name>A0ABD3PJG3_9STRA</name>
<comment type="caution">
    <text evidence="2">The sequence shown here is derived from an EMBL/GenBank/DDBJ whole genome shotgun (WGS) entry which is preliminary data.</text>
</comment>